<proteinExistence type="predicted"/>
<dbReference type="EMBL" id="JAUDFV010000132">
    <property type="protein sequence ID" value="KAL2728456.1"/>
    <property type="molecule type" value="Genomic_DNA"/>
</dbReference>
<evidence type="ECO:0000313" key="2">
    <source>
        <dbReference type="EMBL" id="KAL2728456.1"/>
    </source>
</evidence>
<protein>
    <submittedName>
        <fullName evidence="2">Zwei Ig domain protein zig-8-like isoform X2</fullName>
    </submittedName>
</protein>
<accession>A0ABD2B6U6</accession>
<evidence type="ECO:0000256" key="1">
    <source>
        <dbReference type="SAM" id="MobiDB-lite"/>
    </source>
</evidence>
<keyword evidence="3" id="KW-1185">Reference proteome</keyword>
<organism evidence="2 3">
    <name type="scientific">Vespula squamosa</name>
    <name type="common">Southern yellow jacket</name>
    <name type="synonym">Wasp</name>
    <dbReference type="NCBI Taxonomy" id="30214"/>
    <lineage>
        <taxon>Eukaryota</taxon>
        <taxon>Metazoa</taxon>
        <taxon>Ecdysozoa</taxon>
        <taxon>Arthropoda</taxon>
        <taxon>Hexapoda</taxon>
        <taxon>Insecta</taxon>
        <taxon>Pterygota</taxon>
        <taxon>Neoptera</taxon>
        <taxon>Endopterygota</taxon>
        <taxon>Hymenoptera</taxon>
        <taxon>Apocrita</taxon>
        <taxon>Aculeata</taxon>
        <taxon>Vespoidea</taxon>
        <taxon>Vespidae</taxon>
        <taxon>Vespinae</taxon>
        <taxon>Vespula</taxon>
    </lineage>
</organism>
<feature type="compositionally biased region" description="Basic residues" evidence="1">
    <location>
        <begin position="93"/>
        <end position="104"/>
    </location>
</feature>
<comment type="caution">
    <text evidence="2">The sequence shown here is derived from an EMBL/GenBank/DDBJ whole genome shotgun (WGS) entry which is preliminary data.</text>
</comment>
<feature type="compositionally biased region" description="Basic and acidic residues" evidence="1">
    <location>
        <begin position="68"/>
        <end position="82"/>
    </location>
</feature>
<evidence type="ECO:0000313" key="3">
    <source>
        <dbReference type="Proteomes" id="UP001607302"/>
    </source>
</evidence>
<dbReference type="Proteomes" id="UP001607302">
    <property type="component" value="Unassembled WGS sequence"/>
</dbReference>
<dbReference type="AlphaFoldDB" id="A0ABD2B6U6"/>
<dbReference type="InterPro" id="IPR036179">
    <property type="entry name" value="Ig-like_dom_sf"/>
</dbReference>
<dbReference type="Gene3D" id="2.60.40.10">
    <property type="entry name" value="Immunoglobulins"/>
    <property type="match status" value="1"/>
</dbReference>
<sequence length="104" mass="11771">MHILSAGILMYTSDLRFLVIHPENSENWTLQIKSPQERDSGVYECQASSNEKKVTEDSSSDENFSDFVARKSEESLEKKKIMPDTSDVGKSTAVHRKRTTGFDV</sequence>
<gene>
    <name evidence="2" type="ORF">V1478_006088</name>
</gene>
<feature type="region of interest" description="Disordered" evidence="1">
    <location>
        <begin position="41"/>
        <end position="104"/>
    </location>
</feature>
<dbReference type="SUPFAM" id="SSF48726">
    <property type="entry name" value="Immunoglobulin"/>
    <property type="match status" value="1"/>
</dbReference>
<reference evidence="2 3" key="1">
    <citation type="journal article" date="2024" name="Ann. Entomol. Soc. Am.">
        <title>Genomic analyses of the southern and eastern yellowjacket wasps (Hymenoptera: Vespidae) reveal evolutionary signatures of social life.</title>
        <authorList>
            <person name="Catto M.A."/>
            <person name="Caine P.B."/>
            <person name="Orr S.E."/>
            <person name="Hunt B.G."/>
            <person name="Goodisman M.A.D."/>
        </authorList>
    </citation>
    <scope>NUCLEOTIDE SEQUENCE [LARGE SCALE GENOMIC DNA]</scope>
    <source>
        <strain evidence="2">233</strain>
        <tissue evidence="2">Head and thorax</tissue>
    </source>
</reference>
<name>A0ABD2B6U6_VESSQ</name>
<dbReference type="InterPro" id="IPR013783">
    <property type="entry name" value="Ig-like_fold"/>
</dbReference>
<dbReference type="PANTHER" id="PTHR23279">
    <property type="entry name" value="DEFECTIVE PROBOSCIS EXTENSION RESPONSE DPR -RELATED"/>
    <property type="match status" value="1"/>
</dbReference>
<dbReference type="PANTHER" id="PTHR23279:SF41">
    <property type="entry name" value="DEFECTIVE PROBOSCIS EXTENSION RESPONSE 4-RELATED"/>
    <property type="match status" value="1"/>
</dbReference>
<dbReference type="InterPro" id="IPR037448">
    <property type="entry name" value="Zig-8"/>
</dbReference>